<dbReference type="Proteomes" id="UP001237642">
    <property type="component" value="Unassembled WGS sequence"/>
</dbReference>
<gene>
    <name evidence="2" type="ORF">POM88_034296</name>
</gene>
<dbReference type="AlphaFoldDB" id="A0AAD8HKY6"/>
<feature type="compositionally biased region" description="Basic and acidic residues" evidence="1">
    <location>
        <begin position="133"/>
        <end position="144"/>
    </location>
</feature>
<protein>
    <submittedName>
        <fullName evidence="2">Uncharacterized protein</fullName>
    </submittedName>
</protein>
<reference evidence="2" key="1">
    <citation type="submission" date="2023-02" db="EMBL/GenBank/DDBJ databases">
        <title>Genome of toxic invasive species Heracleum sosnowskyi carries increased number of genes despite the absence of recent whole-genome duplications.</title>
        <authorList>
            <person name="Schelkunov M."/>
            <person name="Shtratnikova V."/>
            <person name="Makarenko M."/>
            <person name="Klepikova A."/>
            <person name="Omelchenko D."/>
            <person name="Novikova G."/>
            <person name="Obukhova E."/>
            <person name="Bogdanov V."/>
            <person name="Penin A."/>
            <person name="Logacheva M."/>
        </authorList>
    </citation>
    <scope>NUCLEOTIDE SEQUENCE</scope>
    <source>
        <strain evidence="2">Hsosn_3</strain>
        <tissue evidence="2">Leaf</tissue>
    </source>
</reference>
<reference evidence="2" key="2">
    <citation type="submission" date="2023-05" db="EMBL/GenBank/DDBJ databases">
        <authorList>
            <person name="Schelkunov M.I."/>
        </authorList>
    </citation>
    <scope>NUCLEOTIDE SEQUENCE</scope>
    <source>
        <strain evidence="2">Hsosn_3</strain>
        <tissue evidence="2">Leaf</tissue>
    </source>
</reference>
<organism evidence="2 3">
    <name type="scientific">Heracleum sosnowskyi</name>
    <dbReference type="NCBI Taxonomy" id="360622"/>
    <lineage>
        <taxon>Eukaryota</taxon>
        <taxon>Viridiplantae</taxon>
        <taxon>Streptophyta</taxon>
        <taxon>Embryophyta</taxon>
        <taxon>Tracheophyta</taxon>
        <taxon>Spermatophyta</taxon>
        <taxon>Magnoliopsida</taxon>
        <taxon>eudicotyledons</taxon>
        <taxon>Gunneridae</taxon>
        <taxon>Pentapetalae</taxon>
        <taxon>asterids</taxon>
        <taxon>campanulids</taxon>
        <taxon>Apiales</taxon>
        <taxon>Apiaceae</taxon>
        <taxon>Apioideae</taxon>
        <taxon>apioid superclade</taxon>
        <taxon>Tordylieae</taxon>
        <taxon>Tordyliinae</taxon>
        <taxon>Heracleum</taxon>
    </lineage>
</organism>
<name>A0AAD8HKY6_9APIA</name>
<accession>A0AAD8HKY6</accession>
<proteinExistence type="predicted"/>
<evidence type="ECO:0000256" key="1">
    <source>
        <dbReference type="SAM" id="MobiDB-lite"/>
    </source>
</evidence>
<evidence type="ECO:0000313" key="2">
    <source>
        <dbReference type="EMBL" id="KAK1368204.1"/>
    </source>
</evidence>
<dbReference type="EMBL" id="JAUIZM010000008">
    <property type="protein sequence ID" value="KAK1368204.1"/>
    <property type="molecule type" value="Genomic_DNA"/>
</dbReference>
<comment type="caution">
    <text evidence="2">The sequence shown here is derived from an EMBL/GenBank/DDBJ whole genome shotgun (WGS) entry which is preliminary data.</text>
</comment>
<sequence>MIKKVVLEGQKWFIKFGFLNFVVSWRSNVRGYMANMMVQNPTVCNSFEGLENAENAIAVDSKKASIEVIILDDSEDEDVVELTAALEELTRDEEKASAANGVTTDTLSKTEKRPCLDKGKNIIIEVEDDGEEFDRQAQETRKAIGESSRPMGDTETEVEDNDQTLGFLEPSRNLNRGETSKEREVARLTASQSKPSQQIFDNSLDLVLRVSSEVYCMVRSLEMTEVPRELLMKLSRTKLTRCSSHYGLKICA</sequence>
<evidence type="ECO:0000313" key="3">
    <source>
        <dbReference type="Proteomes" id="UP001237642"/>
    </source>
</evidence>
<feature type="region of interest" description="Disordered" evidence="1">
    <location>
        <begin position="130"/>
        <end position="162"/>
    </location>
</feature>
<keyword evidence="3" id="KW-1185">Reference proteome</keyword>